<gene>
    <name evidence="1" type="ORF">S03H2_20495</name>
</gene>
<feature type="non-terminal residue" evidence="1">
    <location>
        <position position="1"/>
    </location>
</feature>
<organism evidence="1">
    <name type="scientific">marine sediment metagenome</name>
    <dbReference type="NCBI Taxonomy" id="412755"/>
    <lineage>
        <taxon>unclassified sequences</taxon>
        <taxon>metagenomes</taxon>
        <taxon>ecological metagenomes</taxon>
    </lineage>
</organism>
<reference evidence="1" key="1">
    <citation type="journal article" date="2014" name="Front. Microbiol.">
        <title>High frequency of phylogenetically diverse reductive dehalogenase-homologous genes in deep subseafloor sedimentary metagenomes.</title>
        <authorList>
            <person name="Kawai M."/>
            <person name="Futagami T."/>
            <person name="Toyoda A."/>
            <person name="Takaki Y."/>
            <person name="Nishi S."/>
            <person name="Hori S."/>
            <person name="Arai W."/>
            <person name="Tsubouchi T."/>
            <person name="Morono Y."/>
            <person name="Uchiyama I."/>
            <person name="Ito T."/>
            <person name="Fujiyama A."/>
            <person name="Inagaki F."/>
            <person name="Takami H."/>
        </authorList>
    </citation>
    <scope>NUCLEOTIDE SEQUENCE</scope>
    <source>
        <strain evidence="1">Expedition CK06-06</strain>
    </source>
</reference>
<accession>X1EVY6</accession>
<dbReference type="EMBL" id="BARU01010806">
    <property type="protein sequence ID" value="GAH37531.1"/>
    <property type="molecule type" value="Genomic_DNA"/>
</dbReference>
<sequence length="35" mass="3947">GPDDVLHDYFTNLNCIWIDVDVGHDGEGVDYEVPQ</sequence>
<protein>
    <submittedName>
        <fullName evidence="1">Uncharacterized protein</fullName>
    </submittedName>
</protein>
<comment type="caution">
    <text evidence="1">The sequence shown here is derived from an EMBL/GenBank/DDBJ whole genome shotgun (WGS) entry which is preliminary data.</text>
</comment>
<name>X1EVY6_9ZZZZ</name>
<evidence type="ECO:0000313" key="1">
    <source>
        <dbReference type="EMBL" id="GAH37531.1"/>
    </source>
</evidence>
<dbReference type="AlphaFoldDB" id="X1EVY6"/>
<proteinExistence type="predicted"/>